<keyword evidence="8" id="KW-0479">Metal-binding</keyword>
<gene>
    <name evidence="16" type="ORF">FOB64_005502</name>
</gene>
<evidence type="ECO:0000256" key="8">
    <source>
        <dbReference type="ARBA" id="ARBA00022723"/>
    </source>
</evidence>
<dbReference type="NCBIfam" id="TIGR00218">
    <property type="entry name" value="manA"/>
    <property type="match status" value="1"/>
</dbReference>
<dbReference type="GO" id="GO:0009298">
    <property type="term" value="P:GDP-mannose biosynthetic process"/>
    <property type="evidence" value="ECO:0007669"/>
    <property type="project" value="UniProtKB-UniPathway"/>
</dbReference>
<dbReference type="Gene3D" id="2.60.120.10">
    <property type="entry name" value="Jelly Rolls"/>
    <property type="match status" value="3"/>
</dbReference>
<reference evidence="16 17" key="1">
    <citation type="submission" date="2020-03" db="EMBL/GenBank/DDBJ databases">
        <title>FDA dAtabase for Regulatory Grade micrObial Sequences (FDA-ARGOS): Supporting development and validation of Infectious Disease Dx tests.</title>
        <authorList>
            <person name="Campos J."/>
            <person name="Goldberg B."/>
            <person name="Tallon L."/>
            <person name="Sadzewicz L."/>
            <person name="Vavikolanu K."/>
            <person name="Mehta A."/>
            <person name="Aluvathingal J."/>
            <person name="Nadendla S."/>
            <person name="Nandy P."/>
            <person name="Geyer C."/>
            <person name="Yan Y."/>
            <person name="Sichtig H."/>
        </authorList>
    </citation>
    <scope>NUCLEOTIDE SEQUENCE [LARGE SCALE GENOMIC DNA]</scope>
    <source>
        <strain evidence="16 17">FDAARGOS_656</strain>
    </source>
</reference>
<evidence type="ECO:0000259" key="15">
    <source>
        <dbReference type="Pfam" id="PF20512"/>
    </source>
</evidence>
<evidence type="ECO:0000256" key="3">
    <source>
        <dbReference type="ARBA" id="ARBA00002564"/>
    </source>
</evidence>
<dbReference type="CDD" id="cd07011">
    <property type="entry name" value="cupin_PMI_type_I_N"/>
    <property type="match status" value="1"/>
</dbReference>
<name>A0A8H6BX02_CANAX</name>
<protein>
    <recommendedName>
        <fullName evidence="7">Mannose-6-phosphate isomerase</fullName>
        <ecNumber evidence="6">5.3.1.8</ecNumber>
    </recommendedName>
    <alternativeName>
        <fullName evidence="11">Phosphohexomutase</fullName>
    </alternativeName>
    <alternativeName>
        <fullName evidence="12">Phosphomannose isomerase</fullName>
    </alternativeName>
</protein>
<dbReference type="SUPFAM" id="SSF51182">
    <property type="entry name" value="RmlC-like cupins"/>
    <property type="match status" value="1"/>
</dbReference>
<dbReference type="GO" id="GO:0004476">
    <property type="term" value="F:mannose-6-phosphate isomerase activity"/>
    <property type="evidence" value="ECO:0007669"/>
    <property type="project" value="UniProtKB-EC"/>
</dbReference>
<dbReference type="InterPro" id="IPR014710">
    <property type="entry name" value="RmlC-like_jellyroll"/>
</dbReference>
<evidence type="ECO:0000256" key="13">
    <source>
        <dbReference type="RuleBase" id="RU004248"/>
    </source>
</evidence>
<dbReference type="InterPro" id="IPR046458">
    <property type="entry name" value="PMI_typeI_hel"/>
</dbReference>
<evidence type="ECO:0000313" key="17">
    <source>
        <dbReference type="Proteomes" id="UP000536275"/>
    </source>
</evidence>
<feature type="domain" description="Phosphomannose isomerase type I helical insertion" evidence="15">
    <location>
        <begin position="102"/>
        <end position="189"/>
    </location>
</feature>
<dbReference type="EMBL" id="JABWAD010000060">
    <property type="protein sequence ID" value="KAF6063906.1"/>
    <property type="molecule type" value="Genomic_DNA"/>
</dbReference>
<evidence type="ECO:0000313" key="16">
    <source>
        <dbReference type="EMBL" id="KAF6063906.1"/>
    </source>
</evidence>
<comment type="caution">
    <text evidence="16">The sequence shown here is derived from an EMBL/GenBank/DDBJ whole genome shotgun (WGS) entry which is preliminary data.</text>
</comment>
<evidence type="ECO:0000256" key="5">
    <source>
        <dbReference type="ARBA" id="ARBA00010772"/>
    </source>
</evidence>
<sequence length="287" mass="32247">MGTHPSVPSKAIDLNNQTLRDLVTAKPQEYLGESIITKFGSSKELPFLFKVLSIEKVLSIQAHPDKKLGAQLHAADPKNYPDDNHKPEMAIAVTDFEGFFDEFISGIKLPAEVGSQDDVNNRKLLQKVFGKLMNTDDDVIKQQTAKLLERTDREPQVFKDIDSRLPELIQRLNKQFPNDIGLFCGCLLLNHVGLNKGEAMFLQAKDPHAYISGDIIECMAASDNVVRAGFTPKFKDVKNLVEMLTYSYESVEKQKMPLQEFPRSKGDAVKSVLYDPPIAEFSVYKPF</sequence>
<dbReference type="EC" id="5.3.1.8" evidence="6"/>
<dbReference type="Pfam" id="PF20512">
    <property type="entry name" value="PMI_typeI_hel"/>
    <property type="match status" value="1"/>
</dbReference>
<comment type="function">
    <text evidence="3">Involved in the synthesis of the GDP-mannose and dolichol-phosphate-mannose required for a number of critical mannosyl transfer reactions.</text>
</comment>
<evidence type="ECO:0000256" key="10">
    <source>
        <dbReference type="ARBA" id="ARBA00023235"/>
    </source>
</evidence>
<comment type="catalytic activity">
    <reaction evidence="1">
        <text>D-mannose 6-phosphate = D-fructose 6-phosphate</text>
        <dbReference type="Rhea" id="RHEA:12356"/>
        <dbReference type="ChEBI" id="CHEBI:58735"/>
        <dbReference type="ChEBI" id="CHEBI:61527"/>
        <dbReference type="EC" id="5.3.1.8"/>
    </reaction>
</comment>
<dbReference type="GO" id="GO:0008270">
    <property type="term" value="F:zinc ion binding"/>
    <property type="evidence" value="ECO:0007669"/>
    <property type="project" value="InterPro"/>
</dbReference>
<dbReference type="GO" id="GO:0005829">
    <property type="term" value="C:cytosol"/>
    <property type="evidence" value="ECO:0007669"/>
    <property type="project" value="TreeGrafter"/>
</dbReference>
<dbReference type="InterPro" id="IPR011051">
    <property type="entry name" value="RmlC_Cupin_sf"/>
</dbReference>
<accession>A0A8H6BX02</accession>
<dbReference type="InterPro" id="IPR018050">
    <property type="entry name" value="Pmannose_isomerase-type1_CS"/>
</dbReference>
<dbReference type="PANTHER" id="PTHR10309:SF0">
    <property type="entry name" value="MANNOSE-6-PHOSPHATE ISOMERASE"/>
    <property type="match status" value="1"/>
</dbReference>
<comment type="similarity">
    <text evidence="5">Belongs to the mannose-6-phosphate isomerase type 1 family.</text>
</comment>
<evidence type="ECO:0000259" key="14">
    <source>
        <dbReference type="Pfam" id="PF20511"/>
    </source>
</evidence>
<organism evidence="16 17">
    <name type="scientific">Candida albicans</name>
    <name type="common">Yeast</name>
    <dbReference type="NCBI Taxonomy" id="5476"/>
    <lineage>
        <taxon>Eukaryota</taxon>
        <taxon>Fungi</taxon>
        <taxon>Dikarya</taxon>
        <taxon>Ascomycota</taxon>
        <taxon>Saccharomycotina</taxon>
        <taxon>Pichiomycetes</taxon>
        <taxon>Debaryomycetaceae</taxon>
        <taxon>Candida/Lodderomyces clade</taxon>
        <taxon>Candida</taxon>
    </lineage>
</organism>
<evidence type="ECO:0000256" key="4">
    <source>
        <dbReference type="ARBA" id="ARBA00004666"/>
    </source>
</evidence>
<dbReference type="PROSITE" id="PS00966">
    <property type="entry name" value="PMI_I_2"/>
    <property type="match status" value="1"/>
</dbReference>
<evidence type="ECO:0000256" key="6">
    <source>
        <dbReference type="ARBA" id="ARBA00011956"/>
    </source>
</evidence>
<keyword evidence="10 16" id="KW-0413">Isomerase</keyword>
<keyword evidence="9" id="KW-0862">Zinc</keyword>
<dbReference type="InterPro" id="IPR046457">
    <property type="entry name" value="PMI_typeI_cat"/>
</dbReference>
<evidence type="ECO:0000256" key="7">
    <source>
        <dbReference type="ARBA" id="ARBA00018236"/>
    </source>
</evidence>
<dbReference type="PROSITE" id="PS00965">
    <property type="entry name" value="PMI_I_1"/>
    <property type="match status" value="1"/>
</dbReference>
<dbReference type="PRINTS" id="PR00714">
    <property type="entry name" value="MAN6PISMRASE"/>
</dbReference>
<dbReference type="Pfam" id="PF20511">
    <property type="entry name" value="PMI_typeI_cat"/>
    <property type="match status" value="1"/>
</dbReference>
<dbReference type="Proteomes" id="UP000536275">
    <property type="component" value="Unassembled WGS sequence"/>
</dbReference>
<dbReference type="GO" id="GO:0005975">
    <property type="term" value="P:carbohydrate metabolic process"/>
    <property type="evidence" value="ECO:0007669"/>
    <property type="project" value="InterPro"/>
</dbReference>
<feature type="domain" description="Phosphomannose isomerase type I catalytic" evidence="14">
    <location>
        <begin position="1"/>
        <end position="99"/>
    </location>
</feature>
<evidence type="ECO:0000256" key="12">
    <source>
        <dbReference type="ARBA" id="ARBA00030762"/>
    </source>
</evidence>
<dbReference type="InterPro" id="IPR001250">
    <property type="entry name" value="Man6P_Isoase-1"/>
</dbReference>
<proteinExistence type="inferred from homology"/>
<comment type="pathway">
    <text evidence="4 13">Nucleotide-sugar biosynthesis; GDP-alpha-D-mannose biosynthesis; alpha-D-mannose 1-phosphate from D-fructose 6-phosphate: step 1/2.</text>
</comment>
<dbReference type="AlphaFoldDB" id="A0A8H6BX02"/>
<evidence type="ECO:0000256" key="9">
    <source>
        <dbReference type="ARBA" id="ARBA00022833"/>
    </source>
</evidence>
<dbReference type="UniPathway" id="UPA00126">
    <property type="reaction ID" value="UER00423"/>
</dbReference>
<dbReference type="InterPro" id="IPR016305">
    <property type="entry name" value="Mannose-6-P_Isomerase"/>
</dbReference>
<comment type="cofactor">
    <cofactor evidence="2">
        <name>Zn(2+)</name>
        <dbReference type="ChEBI" id="CHEBI:29105"/>
    </cofactor>
</comment>
<evidence type="ECO:0000256" key="2">
    <source>
        <dbReference type="ARBA" id="ARBA00001947"/>
    </source>
</evidence>
<evidence type="ECO:0000256" key="11">
    <source>
        <dbReference type="ARBA" id="ARBA00029741"/>
    </source>
</evidence>
<dbReference type="PANTHER" id="PTHR10309">
    <property type="entry name" value="MANNOSE-6-PHOSPHATE ISOMERASE"/>
    <property type="match status" value="1"/>
</dbReference>
<evidence type="ECO:0000256" key="1">
    <source>
        <dbReference type="ARBA" id="ARBA00000757"/>
    </source>
</evidence>